<dbReference type="EMBL" id="AP025321">
    <property type="protein sequence ID" value="BDD12875.1"/>
    <property type="molecule type" value="Genomic_DNA"/>
</dbReference>
<evidence type="ECO:0000313" key="2">
    <source>
        <dbReference type="Proteomes" id="UP001348817"/>
    </source>
</evidence>
<evidence type="ECO:0000313" key="1">
    <source>
        <dbReference type="EMBL" id="BDD12875.1"/>
    </source>
</evidence>
<sequence>MVLRFSYIANIDFRFIYLFNKRERCLTQYYYGFCFIFLTIKKFF</sequence>
<keyword evidence="1" id="KW-0614">Plasmid</keyword>
<gene>
    <name evidence="1" type="ORF">FUAX_53070</name>
</gene>
<dbReference type="KEGG" id="fax:FUAX_53070"/>
<geneLocation type="plasmid" evidence="1 2">
    <name>pFA7</name>
</geneLocation>
<keyword evidence="2" id="KW-1185">Reference proteome</keyword>
<protein>
    <submittedName>
        <fullName evidence="1">Uncharacterized protein</fullName>
    </submittedName>
</protein>
<organism evidence="1 2">
    <name type="scientific">Fulvitalea axinellae</name>
    <dbReference type="NCBI Taxonomy" id="1182444"/>
    <lineage>
        <taxon>Bacteria</taxon>
        <taxon>Pseudomonadati</taxon>
        <taxon>Bacteroidota</taxon>
        <taxon>Cytophagia</taxon>
        <taxon>Cytophagales</taxon>
        <taxon>Persicobacteraceae</taxon>
        <taxon>Fulvitalea</taxon>
    </lineage>
</organism>
<dbReference type="Proteomes" id="UP001348817">
    <property type="component" value="Plasmid pFA7"/>
</dbReference>
<dbReference type="AlphaFoldDB" id="A0AAU9CUZ1"/>
<name>A0AAU9CUZ1_9BACT</name>
<proteinExistence type="predicted"/>
<accession>A0AAU9CUZ1</accession>
<reference evidence="1 2" key="1">
    <citation type="submission" date="2021-12" db="EMBL/GenBank/DDBJ databases">
        <title>Genome sequencing of bacteria with rrn-lacking chromosome and rrn-plasmid.</title>
        <authorList>
            <person name="Anda M."/>
            <person name="Iwasaki W."/>
        </authorList>
    </citation>
    <scope>NUCLEOTIDE SEQUENCE [LARGE SCALE GENOMIC DNA]</scope>
    <source>
        <strain evidence="1 2">DSM 100852</strain>
        <plasmid evidence="1 2">pFA7</plasmid>
    </source>
</reference>